<evidence type="ECO:0000256" key="1">
    <source>
        <dbReference type="ARBA" id="ARBA00022450"/>
    </source>
</evidence>
<evidence type="ECO:0000256" key="5">
    <source>
        <dbReference type="ARBA" id="ARBA00023268"/>
    </source>
</evidence>
<dbReference type="InterPro" id="IPR036291">
    <property type="entry name" value="NAD(P)-bd_dom_sf"/>
</dbReference>
<sequence>MVLNSLSGGLLHESWNCVAKFGIMVEIGKRDFIGKAELAMDHFENNRTFVGLDHTDLWAHKPKVVSRALHRNMELCGQEKLGPIGPIKTFEAARVEEAFRSATQFAKSNPAFFEELGSLGCSAQVVSGNINKRADVEKAVVLATNPIAGIFHAAMALQVYCGQALNLNLSELMLTLRQDANFVDKKFDAWQTAVLPKVLGTRNFEKALKKQQESLDFFFLFSSVSGTAGQIGQANYAAGNTFMDAYVQYRRGQGLACSTLAIGIMEDVGFLARERHLLEALRDTSLHFLHGQDLLDSLELMLGPRASLANGTSHRSTSAEEKTDEYARLTRGYIDGSHVVVGLRSKLPLLSPMNRTGWKKSPRLLVYRNIEKRDEIESGPATDGGLKEFLSSCGKPAELLEADAAADFLVHEIGTTLFNFMMRSDEEPDLTVPLASAGVNSLVSIELRNWFRQNVGATSIADLGISTRADLFVGIGIFLQYKLHSISMTYKRTSKFSSSIMF</sequence>
<dbReference type="GO" id="GO:0044550">
    <property type="term" value="P:secondary metabolite biosynthetic process"/>
    <property type="evidence" value="ECO:0007669"/>
    <property type="project" value="TreeGrafter"/>
</dbReference>
<feature type="domain" description="Ketoreductase" evidence="6">
    <location>
        <begin position="81"/>
        <end position="268"/>
    </location>
</feature>
<organism evidence="7 8">
    <name type="scientific">Fusarium pseudoanthophilum</name>
    <dbReference type="NCBI Taxonomy" id="48495"/>
    <lineage>
        <taxon>Eukaryota</taxon>
        <taxon>Fungi</taxon>
        <taxon>Dikarya</taxon>
        <taxon>Ascomycota</taxon>
        <taxon>Pezizomycotina</taxon>
        <taxon>Sordariomycetes</taxon>
        <taxon>Hypocreomycetidae</taxon>
        <taxon>Hypocreales</taxon>
        <taxon>Nectriaceae</taxon>
        <taxon>Fusarium</taxon>
        <taxon>Fusarium fujikuroi species complex</taxon>
    </lineage>
</organism>
<keyword evidence="5" id="KW-0511">Multifunctional enzyme</keyword>
<dbReference type="EMBL" id="JAAOAR010000777">
    <property type="protein sequence ID" value="KAF5573797.1"/>
    <property type="molecule type" value="Genomic_DNA"/>
</dbReference>
<gene>
    <name evidence="7" type="ORF">FPANT_12147</name>
</gene>
<dbReference type="Pfam" id="PF08659">
    <property type="entry name" value="KR"/>
    <property type="match status" value="2"/>
</dbReference>
<dbReference type="PANTHER" id="PTHR43775:SF49">
    <property type="entry name" value="SYNTHASE, PUTATIVE (JCVI)-RELATED"/>
    <property type="match status" value="1"/>
</dbReference>
<evidence type="ECO:0000256" key="3">
    <source>
        <dbReference type="ARBA" id="ARBA00022679"/>
    </source>
</evidence>
<dbReference type="InterPro" id="IPR057326">
    <property type="entry name" value="KR_dom"/>
</dbReference>
<dbReference type="Proteomes" id="UP000544095">
    <property type="component" value="Unassembled WGS sequence"/>
</dbReference>
<dbReference type="Gene3D" id="3.40.50.720">
    <property type="entry name" value="NAD(P)-binding Rossmann-like Domain"/>
    <property type="match status" value="2"/>
</dbReference>
<dbReference type="AlphaFoldDB" id="A0A8H5KIF7"/>
<dbReference type="SUPFAM" id="SSF51735">
    <property type="entry name" value="NAD(P)-binding Rossmann-fold domains"/>
    <property type="match status" value="1"/>
</dbReference>
<accession>A0A8H5KIF7</accession>
<evidence type="ECO:0000259" key="6">
    <source>
        <dbReference type="SMART" id="SM00822"/>
    </source>
</evidence>
<dbReference type="InterPro" id="IPR050091">
    <property type="entry name" value="PKS_NRPS_Biosynth_Enz"/>
</dbReference>
<dbReference type="SMART" id="SM00822">
    <property type="entry name" value="PKS_KR"/>
    <property type="match status" value="1"/>
</dbReference>
<dbReference type="PANTHER" id="PTHR43775">
    <property type="entry name" value="FATTY ACID SYNTHASE"/>
    <property type="match status" value="1"/>
</dbReference>
<keyword evidence="3" id="KW-0808">Transferase</keyword>
<dbReference type="InterPro" id="IPR013968">
    <property type="entry name" value="PKS_KR"/>
</dbReference>
<evidence type="ECO:0000313" key="7">
    <source>
        <dbReference type="EMBL" id="KAF5573797.1"/>
    </source>
</evidence>
<proteinExistence type="predicted"/>
<reference evidence="7 8" key="1">
    <citation type="submission" date="2020-05" db="EMBL/GenBank/DDBJ databases">
        <title>Identification and distribution of gene clusters putatively required for synthesis of sphingolipid metabolism inhibitors in phylogenetically diverse species of the filamentous fungus Fusarium.</title>
        <authorList>
            <person name="Kim H.-S."/>
            <person name="Busman M."/>
            <person name="Brown D.W."/>
            <person name="Divon H."/>
            <person name="Uhlig S."/>
            <person name="Proctor R.H."/>
        </authorList>
    </citation>
    <scope>NUCLEOTIDE SEQUENCE [LARGE SCALE GENOMIC DNA]</scope>
    <source>
        <strain evidence="7 8">NRRL 25211</strain>
    </source>
</reference>
<comment type="caution">
    <text evidence="7">The sequence shown here is derived from an EMBL/GenBank/DDBJ whole genome shotgun (WGS) entry which is preliminary data.</text>
</comment>
<dbReference type="GO" id="GO:0016491">
    <property type="term" value="F:oxidoreductase activity"/>
    <property type="evidence" value="ECO:0007669"/>
    <property type="project" value="UniProtKB-KW"/>
</dbReference>
<evidence type="ECO:0000313" key="8">
    <source>
        <dbReference type="Proteomes" id="UP000544095"/>
    </source>
</evidence>
<keyword evidence="4" id="KW-0560">Oxidoreductase</keyword>
<keyword evidence="1" id="KW-0596">Phosphopantetheine</keyword>
<evidence type="ECO:0000256" key="2">
    <source>
        <dbReference type="ARBA" id="ARBA00022553"/>
    </source>
</evidence>
<keyword evidence="8" id="KW-1185">Reference proteome</keyword>
<dbReference type="GO" id="GO:0006633">
    <property type="term" value="P:fatty acid biosynthetic process"/>
    <property type="evidence" value="ECO:0007669"/>
    <property type="project" value="TreeGrafter"/>
</dbReference>
<keyword evidence="2" id="KW-0597">Phosphoprotein</keyword>
<name>A0A8H5KIF7_9HYPO</name>
<protein>
    <submittedName>
        <fullName evidence="7">Polyketide synthase</fullName>
    </submittedName>
</protein>
<evidence type="ECO:0000256" key="4">
    <source>
        <dbReference type="ARBA" id="ARBA00023002"/>
    </source>
</evidence>
<dbReference type="GO" id="GO:0004312">
    <property type="term" value="F:fatty acid synthase activity"/>
    <property type="evidence" value="ECO:0007669"/>
    <property type="project" value="TreeGrafter"/>
</dbReference>